<protein>
    <submittedName>
        <fullName evidence="1">Uncharacterized protein</fullName>
    </submittedName>
</protein>
<dbReference type="EMBL" id="LXQA010816767">
    <property type="protein sequence ID" value="MCI72379.1"/>
    <property type="molecule type" value="Genomic_DNA"/>
</dbReference>
<dbReference type="Proteomes" id="UP000265520">
    <property type="component" value="Unassembled WGS sequence"/>
</dbReference>
<feature type="non-terminal residue" evidence="1">
    <location>
        <position position="1"/>
    </location>
</feature>
<name>A0A392UFQ4_9FABA</name>
<evidence type="ECO:0000313" key="1">
    <source>
        <dbReference type="EMBL" id="MCI72379.1"/>
    </source>
</evidence>
<accession>A0A392UFQ4</accession>
<organism evidence="1 2">
    <name type="scientific">Trifolium medium</name>
    <dbReference type="NCBI Taxonomy" id="97028"/>
    <lineage>
        <taxon>Eukaryota</taxon>
        <taxon>Viridiplantae</taxon>
        <taxon>Streptophyta</taxon>
        <taxon>Embryophyta</taxon>
        <taxon>Tracheophyta</taxon>
        <taxon>Spermatophyta</taxon>
        <taxon>Magnoliopsida</taxon>
        <taxon>eudicotyledons</taxon>
        <taxon>Gunneridae</taxon>
        <taxon>Pentapetalae</taxon>
        <taxon>rosids</taxon>
        <taxon>fabids</taxon>
        <taxon>Fabales</taxon>
        <taxon>Fabaceae</taxon>
        <taxon>Papilionoideae</taxon>
        <taxon>50 kb inversion clade</taxon>
        <taxon>NPAAA clade</taxon>
        <taxon>Hologalegina</taxon>
        <taxon>IRL clade</taxon>
        <taxon>Trifolieae</taxon>
        <taxon>Trifolium</taxon>
    </lineage>
</organism>
<proteinExistence type="predicted"/>
<sequence length="48" mass="4894">HGDGGGYDNGRKKAGEFEEGKEGIEIGISDMIGDGNLRSVTEGIGVDG</sequence>
<comment type="caution">
    <text evidence="1">The sequence shown here is derived from an EMBL/GenBank/DDBJ whole genome shotgun (WGS) entry which is preliminary data.</text>
</comment>
<evidence type="ECO:0000313" key="2">
    <source>
        <dbReference type="Proteomes" id="UP000265520"/>
    </source>
</evidence>
<reference evidence="1 2" key="1">
    <citation type="journal article" date="2018" name="Front. Plant Sci.">
        <title>Red Clover (Trifolium pratense) and Zigzag Clover (T. medium) - A Picture of Genomic Similarities and Differences.</title>
        <authorList>
            <person name="Dluhosova J."/>
            <person name="Istvanek J."/>
            <person name="Nedelnik J."/>
            <person name="Repkova J."/>
        </authorList>
    </citation>
    <scope>NUCLEOTIDE SEQUENCE [LARGE SCALE GENOMIC DNA]</scope>
    <source>
        <strain evidence="2">cv. 10/8</strain>
        <tissue evidence="1">Leaf</tissue>
    </source>
</reference>
<dbReference type="AlphaFoldDB" id="A0A392UFQ4"/>
<keyword evidence="2" id="KW-1185">Reference proteome</keyword>